<dbReference type="FunFam" id="1.10.1170.10:FF:000002">
    <property type="entry name" value="Baculoviral IAP repeat containing 7"/>
    <property type="match status" value="1"/>
</dbReference>
<dbReference type="GO" id="GO:0008270">
    <property type="term" value="F:zinc ion binding"/>
    <property type="evidence" value="ECO:0007669"/>
    <property type="project" value="UniProtKB-KW"/>
</dbReference>
<dbReference type="PROSITE" id="PS50089">
    <property type="entry name" value="ZF_RING_2"/>
    <property type="match status" value="1"/>
</dbReference>
<evidence type="ECO:0000313" key="6">
    <source>
        <dbReference type="EnsemblPlants" id="Kaladp0055s0247.1.v1.1"/>
    </source>
</evidence>
<keyword evidence="7" id="KW-1185">Reference proteome</keyword>
<sequence>MTRRRSRSRKAWFPRLRNRAWRSISSSSPSERLRLVVREQRKRDLADMMKKIEAQTSAVLKQKEEEIAKAANHASQLETFLMKLQYEKQMWQLISRQNELHVIHLSNTLEQLQETAAIHGGDCYNNADNIYNPAAVEDTESCCDENEDGAVAEYEQQSSLKKMVCNVCQSRELGVVFLPCRHLCSCTVCGPMIDFCPVCQTEKKATIETLFQ</sequence>
<evidence type="ECO:0000256" key="1">
    <source>
        <dbReference type="ARBA" id="ARBA00022723"/>
    </source>
</evidence>
<dbReference type="PIRSF" id="PIRSF036836">
    <property type="entry name" value="RNase_bind_SBP1"/>
    <property type="match status" value="1"/>
</dbReference>
<dbReference type="Proteomes" id="UP000594263">
    <property type="component" value="Unplaced"/>
</dbReference>
<organism evidence="6 7">
    <name type="scientific">Kalanchoe fedtschenkoi</name>
    <name type="common">Lavender scallops</name>
    <name type="synonym">South American air plant</name>
    <dbReference type="NCBI Taxonomy" id="63787"/>
    <lineage>
        <taxon>Eukaryota</taxon>
        <taxon>Viridiplantae</taxon>
        <taxon>Streptophyta</taxon>
        <taxon>Embryophyta</taxon>
        <taxon>Tracheophyta</taxon>
        <taxon>Spermatophyta</taxon>
        <taxon>Magnoliopsida</taxon>
        <taxon>eudicotyledons</taxon>
        <taxon>Gunneridae</taxon>
        <taxon>Pentapetalae</taxon>
        <taxon>Saxifragales</taxon>
        <taxon>Crassulaceae</taxon>
        <taxon>Kalanchoe</taxon>
    </lineage>
</organism>
<reference evidence="6" key="1">
    <citation type="submission" date="2021-01" db="UniProtKB">
        <authorList>
            <consortium name="EnsemblPlants"/>
        </authorList>
    </citation>
    <scope>IDENTIFICATION</scope>
</reference>
<accession>A0A7N0U6N7</accession>
<dbReference type="Pfam" id="PF13920">
    <property type="entry name" value="zf-C3HC4_3"/>
    <property type="match status" value="1"/>
</dbReference>
<keyword evidence="3" id="KW-0862">Zinc</keyword>
<evidence type="ECO:0000313" key="7">
    <source>
        <dbReference type="Proteomes" id="UP000594263"/>
    </source>
</evidence>
<dbReference type="GO" id="GO:0004842">
    <property type="term" value="F:ubiquitin-protein transferase activity"/>
    <property type="evidence" value="ECO:0007669"/>
    <property type="project" value="TreeGrafter"/>
</dbReference>
<dbReference type="PANTHER" id="PTHR42647">
    <property type="entry name" value="SBP (S-RIBONUCLEASE BINDING PROTEIN) FAMILY PROTEIN"/>
    <property type="match status" value="1"/>
</dbReference>
<dbReference type="EnsemblPlants" id="Kaladp0055s0247.1.v1.1">
    <property type="protein sequence ID" value="Kaladp0055s0247.1.v1.1"/>
    <property type="gene ID" value="Kaladp0055s0247.v1.1"/>
</dbReference>
<protein>
    <recommendedName>
        <fullName evidence="5">RING-type domain-containing protein</fullName>
    </recommendedName>
</protein>
<proteinExistence type="predicted"/>
<keyword evidence="2 4" id="KW-0863">Zinc-finger</keyword>
<dbReference type="Gramene" id="Kaladp0055s0247.1.v1.1">
    <property type="protein sequence ID" value="Kaladp0055s0247.1.v1.1"/>
    <property type="gene ID" value="Kaladp0055s0247.v1.1"/>
</dbReference>
<dbReference type="InterPro" id="IPR013083">
    <property type="entry name" value="Znf_RING/FYVE/PHD"/>
</dbReference>
<dbReference type="PANTHER" id="PTHR42647:SF6">
    <property type="entry name" value="RING-TYPE DOMAIN-CONTAINING PROTEIN"/>
    <property type="match status" value="1"/>
</dbReference>
<evidence type="ECO:0000256" key="4">
    <source>
        <dbReference type="PROSITE-ProRule" id="PRU00175"/>
    </source>
</evidence>
<feature type="domain" description="RING-type" evidence="5">
    <location>
        <begin position="165"/>
        <end position="200"/>
    </location>
</feature>
<evidence type="ECO:0000256" key="3">
    <source>
        <dbReference type="ARBA" id="ARBA00022833"/>
    </source>
</evidence>
<name>A0A7N0U6N7_KALFE</name>
<dbReference type="Gene3D" id="3.30.40.10">
    <property type="entry name" value="Zinc/RING finger domain, C3HC4 (zinc finger)"/>
    <property type="match status" value="1"/>
</dbReference>
<evidence type="ECO:0000259" key="5">
    <source>
        <dbReference type="PROSITE" id="PS50089"/>
    </source>
</evidence>
<keyword evidence="1" id="KW-0479">Metal-binding</keyword>
<dbReference type="AlphaFoldDB" id="A0A7N0U6N7"/>
<evidence type="ECO:0000256" key="2">
    <source>
        <dbReference type="ARBA" id="ARBA00022771"/>
    </source>
</evidence>
<dbReference type="OMA" id="WYPNNSA"/>
<dbReference type="InterPro" id="IPR001841">
    <property type="entry name" value="Znf_RING"/>
</dbReference>